<dbReference type="KEGG" id="malk:MalAC0309_1886"/>
<dbReference type="Gene3D" id="1.20.1720.10">
    <property type="entry name" value="Multidrug resistance protein D"/>
    <property type="match status" value="1"/>
</dbReference>
<dbReference type="PROSITE" id="PS50850">
    <property type="entry name" value="MFS"/>
    <property type="match status" value="1"/>
</dbReference>
<dbReference type="EMBL" id="AP017315">
    <property type="protein sequence ID" value="BAU32733.1"/>
    <property type="molecule type" value="Genomic_DNA"/>
</dbReference>
<reference evidence="8 9" key="2">
    <citation type="submission" date="2016-01" db="EMBL/GenBank/DDBJ databases">
        <title>Microcella alkaliphila JAM AC0309 whole genome shotgun sequence.</title>
        <authorList>
            <person name="Kurata A."/>
            <person name="Hirose Y."/>
            <person name="Kishimoto N."/>
            <person name="Kobayashi T."/>
        </authorList>
    </citation>
    <scope>NUCLEOTIDE SEQUENCE [LARGE SCALE GENOMIC DNA]</scope>
    <source>
        <strain evidence="8 9">JAM AC0309</strain>
    </source>
</reference>
<feature type="transmembrane region" description="Helical" evidence="6">
    <location>
        <begin position="317"/>
        <end position="339"/>
    </location>
</feature>
<dbReference type="PANTHER" id="PTHR42718:SF9">
    <property type="entry name" value="MAJOR FACILITATOR SUPERFAMILY MULTIDRUG TRANSPORTER MFSC"/>
    <property type="match status" value="1"/>
</dbReference>
<feature type="transmembrane region" description="Helical" evidence="6">
    <location>
        <begin position="377"/>
        <end position="400"/>
    </location>
</feature>
<feature type="transmembrane region" description="Helical" evidence="6">
    <location>
        <begin position="107"/>
        <end position="128"/>
    </location>
</feature>
<dbReference type="AlphaFoldDB" id="A0A0U5BWA2"/>
<proteinExistence type="predicted"/>
<keyword evidence="3 6" id="KW-0812">Transmembrane</keyword>
<dbReference type="InterPro" id="IPR020846">
    <property type="entry name" value="MFS_dom"/>
</dbReference>
<feature type="transmembrane region" description="Helical" evidence="6">
    <location>
        <begin position="178"/>
        <end position="197"/>
    </location>
</feature>
<keyword evidence="2" id="KW-0813">Transport</keyword>
<evidence type="ECO:0000256" key="6">
    <source>
        <dbReference type="SAM" id="Phobius"/>
    </source>
</evidence>
<feature type="transmembrane region" description="Helical" evidence="6">
    <location>
        <begin position="144"/>
        <end position="166"/>
    </location>
</feature>
<feature type="transmembrane region" description="Helical" evidence="6">
    <location>
        <begin position="54"/>
        <end position="71"/>
    </location>
</feature>
<comment type="subcellular location">
    <subcellularLocation>
        <location evidence="1">Cell membrane</location>
        <topology evidence="1">Multi-pass membrane protein</topology>
    </subcellularLocation>
</comment>
<reference evidence="9" key="1">
    <citation type="submission" date="2015-12" db="EMBL/GenBank/DDBJ databases">
        <authorList>
            <person name="Shamseldin A."/>
            <person name="Moawad H."/>
            <person name="Abd El-Rahim W.M."/>
            <person name="Sadowsky M.J."/>
        </authorList>
    </citation>
    <scope>NUCLEOTIDE SEQUENCE [LARGE SCALE GENOMIC DNA]</scope>
    <source>
        <strain evidence="9">JAM AC0309</strain>
    </source>
</reference>
<evidence type="ECO:0000256" key="1">
    <source>
        <dbReference type="ARBA" id="ARBA00004651"/>
    </source>
</evidence>
<evidence type="ECO:0000256" key="3">
    <source>
        <dbReference type="ARBA" id="ARBA00022692"/>
    </source>
</evidence>
<feature type="transmembrane region" description="Helical" evidence="6">
    <location>
        <begin position="412"/>
        <end position="432"/>
    </location>
</feature>
<dbReference type="Proteomes" id="UP000218965">
    <property type="component" value="Chromosome"/>
</dbReference>
<feature type="transmembrane region" description="Helical" evidence="6">
    <location>
        <begin position="346"/>
        <end position="365"/>
    </location>
</feature>
<feature type="transmembrane region" description="Helical" evidence="6">
    <location>
        <begin position="12"/>
        <end position="34"/>
    </location>
</feature>
<dbReference type="SUPFAM" id="SSF103473">
    <property type="entry name" value="MFS general substrate transporter"/>
    <property type="match status" value="1"/>
</dbReference>
<protein>
    <submittedName>
        <fullName evidence="8">Putative membrane transport protein</fullName>
    </submittedName>
</protein>
<sequence>MASRLAGKSGAITAGLVGYLFFVEFVSGIIQGYYIPLIPDLARYLAINDPEFNWFEAAQLLLSALVVPILAKLGDMIGHKKVLLISTVVTAGASWWLVAAADFWSFLIAWALQGFYVVWLPLEIALIFDRGRTTGRGPSQTRRAAGLLVVALQAGAIVGALGGGRIFDAFDGNVPLTFAVPAIAVTIAFFVILFGVPESTPVPGRRLDTVGFVLLTLSLMTITSGLAFLRINGPEAIWVYLVILLGLALLYPFGRWVLGHPDPAIDIRVLHRPEMWPVQLVAGLFGISVLGAQAPLATFAGTPVEAGYGLGLGASDISTIVGVYLIGMITGAALFSATARRLSPRVALIVATSLVAVGYLLFLPLHFTPVQVATNMVIAGLGSGALVAALPAAAAAAAPLGQTGIAAGLTNTTKTIGGSFASAIFAIVVVYVGTQSVVATAGTYGGYMTVFAICGGTALIGAVLLVFVPKLAFRDPIIDEVAESIASPGAATARPDAATEG</sequence>
<gene>
    <name evidence="8" type="ORF">MalAC0309_1886</name>
</gene>
<feature type="transmembrane region" description="Helical" evidence="6">
    <location>
        <begin position="209"/>
        <end position="231"/>
    </location>
</feature>
<feature type="transmembrane region" description="Helical" evidence="6">
    <location>
        <begin position="83"/>
        <end position="101"/>
    </location>
</feature>
<dbReference type="GO" id="GO:0005886">
    <property type="term" value="C:plasma membrane"/>
    <property type="evidence" value="ECO:0007669"/>
    <property type="project" value="UniProtKB-SubCell"/>
</dbReference>
<dbReference type="RefSeq" id="WP_231923900.1">
    <property type="nucleotide sequence ID" value="NZ_AP017315.1"/>
</dbReference>
<feature type="transmembrane region" description="Helical" evidence="6">
    <location>
        <begin position="278"/>
        <end position="297"/>
    </location>
</feature>
<evidence type="ECO:0000256" key="2">
    <source>
        <dbReference type="ARBA" id="ARBA00022448"/>
    </source>
</evidence>
<feature type="transmembrane region" description="Helical" evidence="6">
    <location>
        <begin position="444"/>
        <end position="468"/>
    </location>
</feature>
<dbReference type="InterPro" id="IPR036259">
    <property type="entry name" value="MFS_trans_sf"/>
</dbReference>
<keyword evidence="4 6" id="KW-1133">Transmembrane helix</keyword>
<dbReference type="Pfam" id="PF07690">
    <property type="entry name" value="MFS_1"/>
    <property type="match status" value="1"/>
</dbReference>
<organism evidence="8 9">
    <name type="scientific">Microcella alkaliphila</name>
    <dbReference type="NCBI Taxonomy" id="279828"/>
    <lineage>
        <taxon>Bacteria</taxon>
        <taxon>Bacillati</taxon>
        <taxon>Actinomycetota</taxon>
        <taxon>Actinomycetes</taxon>
        <taxon>Micrococcales</taxon>
        <taxon>Microbacteriaceae</taxon>
        <taxon>Microcella</taxon>
    </lineage>
</organism>
<dbReference type="Gene3D" id="1.20.1250.20">
    <property type="entry name" value="MFS general substrate transporter like domains"/>
    <property type="match status" value="1"/>
</dbReference>
<evidence type="ECO:0000313" key="8">
    <source>
        <dbReference type="EMBL" id="BAU32733.1"/>
    </source>
</evidence>
<evidence type="ECO:0000313" key="9">
    <source>
        <dbReference type="Proteomes" id="UP000218965"/>
    </source>
</evidence>
<dbReference type="PANTHER" id="PTHR42718">
    <property type="entry name" value="MAJOR FACILITATOR SUPERFAMILY MULTIDRUG TRANSPORTER MFSC"/>
    <property type="match status" value="1"/>
</dbReference>
<feature type="domain" description="Major facilitator superfamily (MFS) profile" evidence="7">
    <location>
        <begin position="16"/>
        <end position="473"/>
    </location>
</feature>
<evidence type="ECO:0000259" key="7">
    <source>
        <dbReference type="PROSITE" id="PS50850"/>
    </source>
</evidence>
<accession>A0A0U5BWA2</accession>
<evidence type="ECO:0000256" key="5">
    <source>
        <dbReference type="ARBA" id="ARBA00023136"/>
    </source>
</evidence>
<dbReference type="InterPro" id="IPR011701">
    <property type="entry name" value="MFS"/>
</dbReference>
<feature type="transmembrane region" description="Helical" evidence="6">
    <location>
        <begin position="237"/>
        <end position="258"/>
    </location>
</feature>
<dbReference type="GO" id="GO:0022857">
    <property type="term" value="F:transmembrane transporter activity"/>
    <property type="evidence" value="ECO:0007669"/>
    <property type="project" value="InterPro"/>
</dbReference>
<name>A0A0U5BWA2_9MICO</name>
<evidence type="ECO:0000256" key="4">
    <source>
        <dbReference type="ARBA" id="ARBA00022989"/>
    </source>
</evidence>
<keyword evidence="5 6" id="KW-0472">Membrane</keyword>